<dbReference type="GeneID" id="115537335"/>
<dbReference type="Proteomes" id="UP000694546">
    <property type="component" value="Chromosome 23"/>
</dbReference>
<keyword evidence="3" id="KW-0732">Signal</keyword>
<dbReference type="PANTHER" id="PTHR11430:SF139">
    <property type="entry name" value="LIPOCALIN-15 PRECURSOR-RELATED"/>
    <property type="match status" value="1"/>
</dbReference>
<reference evidence="5" key="2">
    <citation type="submission" date="2025-09" db="UniProtKB">
        <authorList>
            <consortium name="Ensembl"/>
        </authorList>
    </citation>
    <scope>IDENTIFICATION</scope>
</reference>
<evidence type="ECO:0000256" key="2">
    <source>
        <dbReference type="RuleBase" id="RU003695"/>
    </source>
</evidence>
<dbReference type="InterPro" id="IPR002345">
    <property type="entry name" value="Lipocalin"/>
</dbReference>
<dbReference type="GeneTree" id="ENSGT01120000271921"/>
<feature type="chain" id="PRO_5034419318" evidence="3">
    <location>
        <begin position="21"/>
        <end position="183"/>
    </location>
</feature>
<dbReference type="KEGG" id="gmh:115537335"/>
<dbReference type="InterPro" id="IPR012674">
    <property type="entry name" value="Calycin"/>
</dbReference>
<dbReference type="SUPFAM" id="SSF50814">
    <property type="entry name" value="Lipocalins"/>
    <property type="match status" value="1"/>
</dbReference>
<dbReference type="AlphaFoldDB" id="A0A8C5F684"/>
<feature type="domain" description="Lipocalin/cytosolic fatty-acid binding" evidence="4">
    <location>
        <begin position="34"/>
        <end position="175"/>
    </location>
</feature>
<evidence type="ECO:0000256" key="1">
    <source>
        <dbReference type="ARBA" id="ARBA00006889"/>
    </source>
</evidence>
<proteinExistence type="inferred from homology"/>
<dbReference type="OrthoDB" id="9048943at2759"/>
<dbReference type="InterPro" id="IPR000566">
    <property type="entry name" value="Lipocln_cytosolic_FA-bd_dom"/>
</dbReference>
<evidence type="ECO:0000313" key="6">
    <source>
        <dbReference type="Proteomes" id="UP000694546"/>
    </source>
</evidence>
<dbReference type="Pfam" id="PF00061">
    <property type="entry name" value="Lipocalin"/>
    <property type="match status" value="1"/>
</dbReference>
<dbReference type="PANTHER" id="PTHR11430">
    <property type="entry name" value="LIPOCALIN"/>
    <property type="match status" value="1"/>
</dbReference>
<dbReference type="PRINTS" id="PR01254">
    <property type="entry name" value="PGNDSYNTHASE"/>
</dbReference>
<evidence type="ECO:0000256" key="3">
    <source>
        <dbReference type="SAM" id="SignalP"/>
    </source>
</evidence>
<comment type="similarity">
    <text evidence="1 2">Belongs to the calycin superfamily. Lipocalin family.</text>
</comment>
<dbReference type="RefSeq" id="XP_030205038.1">
    <property type="nucleotide sequence ID" value="XM_030349178.1"/>
</dbReference>
<accession>A0A8C5F684</accession>
<reference evidence="5" key="1">
    <citation type="submission" date="2025-08" db="UniProtKB">
        <authorList>
            <consortium name="Ensembl"/>
        </authorList>
    </citation>
    <scope>IDENTIFICATION</scope>
</reference>
<feature type="signal peptide" evidence="3">
    <location>
        <begin position="1"/>
        <end position="20"/>
    </location>
</feature>
<gene>
    <name evidence="5" type="primary">LOC115537335</name>
</gene>
<evidence type="ECO:0000259" key="4">
    <source>
        <dbReference type="Pfam" id="PF00061"/>
    </source>
</evidence>
<dbReference type="Ensembl" id="ENSGMOT00000009548.2">
    <property type="protein sequence ID" value="ENSGMOP00000009296.2"/>
    <property type="gene ID" value="ENSGMOG00000008692.2"/>
</dbReference>
<sequence>MTNSLLRSLAALLCVLSVCADVTPAADFDVTRVNGRWYLVGFATNAPWFVTNKAGMKTGIAVMVPTAEADLQVAHTHLNADGSCWRMSHLASKTATPGKFFFHSEAWGNDNDMIFTDVQYAEHAVVYNVKTKDGVSEVLNKLFSRTPEVGAAVTQRFQQFSLEQGVLADNIVMLPPNGECPEA</sequence>
<dbReference type="Gene3D" id="2.40.128.20">
    <property type="match status" value="1"/>
</dbReference>
<keyword evidence="6" id="KW-1185">Reference proteome</keyword>
<evidence type="ECO:0000313" key="5">
    <source>
        <dbReference type="Ensembl" id="ENSGMOP00000009296.2"/>
    </source>
</evidence>
<protein>
    <submittedName>
        <fullName evidence="5">Prostaglandin D2 synthase b, tandem duplicate 1</fullName>
    </submittedName>
</protein>
<dbReference type="InterPro" id="IPR022272">
    <property type="entry name" value="Lipocalin_CS"/>
</dbReference>
<dbReference type="GO" id="GO:0036094">
    <property type="term" value="F:small molecule binding"/>
    <property type="evidence" value="ECO:0007669"/>
    <property type="project" value="InterPro"/>
</dbReference>
<dbReference type="OMA" id="QIWNNDN"/>
<organism evidence="5 6">
    <name type="scientific">Gadus morhua</name>
    <name type="common">Atlantic cod</name>
    <dbReference type="NCBI Taxonomy" id="8049"/>
    <lineage>
        <taxon>Eukaryota</taxon>
        <taxon>Metazoa</taxon>
        <taxon>Chordata</taxon>
        <taxon>Craniata</taxon>
        <taxon>Vertebrata</taxon>
        <taxon>Euteleostomi</taxon>
        <taxon>Actinopterygii</taxon>
        <taxon>Neopterygii</taxon>
        <taxon>Teleostei</taxon>
        <taxon>Neoteleostei</taxon>
        <taxon>Acanthomorphata</taxon>
        <taxon>Zeiogadaria</taxon>
        <taxon>Gadariae</taxon>
        <taxon>Gadiformes</taxon>
        <taxon>Gadoidei</taxon>
        <taxon>Gadidae</taxon>
        <taxon>Gadus</taxon>
    </lineage>
</organism>
<dbReference type="PROSITE" id="PS00213">
    <property type="entry name" value="LIPOCALIN"/>
    <property type="match status" value="1"/>
</dbReference>
<name>A0A8C5F684_GADMO</name>